<name>A0A921MYS1_9FIRM</name>
<evidence type="ECO:0000313" key="1">
    <source>
        <dbReference type="EMBL" id="HJG95762.1"/>
    </source>
</evidence>
<comment type="caution">
    <text evidence="1">The sequence shown here is derived from an EMBL/GenBank/DDBJ whole genome shotgun (WGS) entry which is preliminary data.</text>
</comment>
<evidence type="ECO:0000313" key="2">
    <source>
        <dbReference type="Proteomes" id="UP000776700"/>
    </source>
</evidence>
<protein>
    <submittedName>
        <fullName evidence="1">Uncharacterized protein</fullName>
    </submittedName>
</protein>
<accession>A0A921MYS1</accession>
<proteinExistence type="predicted"/>
<dbReference type="AlphaFoldDB" id="A0A921MYS1"/>
<sequence>MSIQYLAIGRKNGKTKTTQKLIMKEFKVCTQCKKEEYCKDNYGMIELCIEASLAYFIPKENE</sequence>
<organism evidence="1 2">
    <name type="scientific">Romboutsia timonensis</name>
    <dbReference type="NCBI Taxonomy" id="1776391"/>
    <lineage>
        <taxon>Bacteria</taxon>
        <taxon>Bacillati</taxon>
        <taxon>Bacillota</taxon>
        <taxon>Clostridia</taxon>
        <taxon>Peptostreptococcales</taxon>
        <taxon>Peptostreptococcaceae</taxon>
        <taxon>Romboutsia</taxon>
    </lineage>
</organism>
<gene>
    <name evidence="1" type="ORF">K8V90_01515</name>
</gene>
<dbReference type="EMBL" id="DYUB01000054">
    <property type="protein sequence ID" value="HJG95762.1"/>
    <property type="molecule type" value="Genomic_DNA"/>
</dbReference>
<reference evidence="1" key="2">
    <citation type="submission" date="2021-09" db="EMBL/GenBank/DDBJ databases">
        <authorList>
            <person name="Gilroy R."/>
        </authorList>
    </citation>
    <scope>NUCLEOTIDE SEQUENCE</scope>
    <source>
        <strain evidence="1">1277</strain>
    </source>
</reference>
<reference evidence="1" key="1">
    <citation type="journal article" date="2021" name="PeerJ">
        <title>Extensive microbial diversity within the chicken gut microbiome revealed by metagenomics and culture.</title>
        <authorList>
            <person name="Gilroy R."/>
            <person name="Ravi A."/>
            <person name="Getino M."/>
            <person name="Pursley I."/>
            <person name="Horton D.L."/>
            <person name="Alikhan N.F."/>
            <person name="Baker D."/>
            <person name="Gharbi K."/>
            <person name="Hall N."/>
            <person name="Watson M."/>
            <person name="Adriaenssens E.M."/>
            <person name="Foster-Nyarko E."/>
            <person name="Jarju S."/>
            <person name="Secka A."/>
            <person name="Antonio M."/>
            <person name="Oren A."/>
            <person name="Chaudhuri R.R."/>
            <person name="La Ragione R."/>
            <person name="Hildebrand F."/>
            <person name="Pallen M.J."/>
        </authorList>
    </citation>
    <scope>NUCLEOTIDE SEQUENCE</scope>
    <source>
        <strain evidence="1">1277</strain>
    </source>
</reference>
<dbReference type="Proteomes" id="UP000776700">
    <property type="component" value="Unassembled WGS sequence"/>
</dbReference>